<evidence type="ECO:0000313" key="2">
    <source>
        <dbReference type="Proteomes" id="UP000241365"/>
    </source>
</evidence>
<evidence type="ECO:0000313" key="1">
    <source>
        <dbReference type="EMBL" id="ANB50674.1"/>
    </source>
</evidence>
<dbReference type="KEGG" id="vg:80513036"/>
<accession>A0A167RH26</accession>
<reference evidence="1 2" key="1">
    <citation type="journal article" date="2016" name="Genome Announc.">
        <title>Complete Genome Sequence of a New Megavirus Family Member Isolated from an Inland Water Lake for the First Time in India.</title>
        <authorList>
            <person name="Chatterjee A."/>
            <person name="Ali F."/>
            <person name="Bange D."/>
            <person name="Kondabagil K."/>
        </authorList>
    </citation>
    <scope>NUCLEOTIDE SEQUENCE [LARGE SCALE GENOMIC DNA]</scope>
    <source>
        <strain evidence="1">1</strain>
    </source>
</reference>
<dbReference type="GeneID" id="80513036"/>
<organism evidence="1 2">
    <name type="scientific">Powai lake megavirus</name>
    <dbReference type="NCBI Taxonomy" id="1842663"/>
    <lineage>
        <taxon>Viruses</taxon>
        <taxon>Varidnaviria</taxon>
        <taxon>Bamfordvirae</taxon>
        <taxon>Nucleocytoviricota</taxon>
        <taxon>Megaviricetes</taxon>
        <taxon>Imitervirales</taxon>
        <taxon>Mimiviridae</taxon>
        <taxon>Megamimivirinae</taxon>
        <taxon>Megavirus</taxon>
        <taxon>Megavirus powaiense</taxon>
    </lineage>
</organism>
<keyword evidence="2" id="KW-1185">Reference proteome</keyword>
<dbReference type="EMBL" id="KU877344">
    <property type="protein sequence ID" value="ANB50674.1"/>
    <property type="molecule type" value="Genomic_DNA"/>
</dbReference>
<name>A0A167RH26_9VIRU</name>
<dbReference type="RefSeq" id="YP_010776425.1">
    <property type="nucleotide sequence ID" value="NC_075034.1"/>
</dbReference>
<protein>
    <submittedName>
        <fullName evidence="1">Uncharacterized protein</fullName>
    </submittedName>
</protein>
<dbReference type="Proteomes" id="UP000241365">
    <property type="component" value="Segment"/>
</dbReference>
<dbReference type="Pfam" id="PF19182">
    <property type="entry name" value="DUF5864"/>
    <property type="match status" value="1"/>
</dbReference>
<dbReference type="InterPro" id="IPR043845">
    <property type="entry name" value="DUF5864"/>
</dbReference>
<sequence>MDVDIASDDILYQSQIDTIEKQEYNHKLSDIKSNIKNKIKDNLEKILSRNYKYNKYIKIYPVTSHTKYAINILETELSNKNIMSNITIKGYLTKSIYIKIYDTVKYTNNIRARFNKNLDKCLKKNSDTAWLKTDIKYEITAKCHTQNYNLILKDSGYDIVYKQYHYDIYLGKGSYKTCYRYGVYVVLPKI</sequence>
<proteinExistence type="predicted"/>